<reference evidence="1 2" key="1">
    <citation type="submission" date="2019-02" db="EMBL/GenBank/DDBJ databases">
        <title>Deep-cultivation of Planctomycetes and their phenomic and genomic characterization uncovers novel biology.</title>
        <authorList>
            <person name="Wiegand S."/>
            <person name="Jogler M."/>
            <person name="Boedeker C."/>
            <person name="Pinto D."/>
            <person name="Vollmers J."/>
            <person name="Rivas-Marin E."/>
            <person name="Kohn T."/>
            <person name="Peeters S.H."/>
            <person name="Heuer A."/>
            <person name="Rast P."/>
            <person name="Oberbeckmann S."/>
            <person name="Bunk B."/>
            <person name="Jeske O."/>
            <person name="Meyerdierks A."/>
            <person name="Storesund J.E."/>
            <person name="Kallscheuer N."/>
            <person name="Luecker S."/>
            <person name="Lage O.M."/>
            <person name="Pohl T."/>
            <person name="Merkel B.J."/>
            <person name="Hornburger P."/>
            <person name="Mueller R.-W."/>
            <person name="Bruemmer F."/>
            <person name="Labrenz M."/>
            <person name="Spormann A.M."/>
            <person name="Op Den Camp H."/>
            <person name="Overmann J."/>
            <person name="Amann R."/>
            <person name="Jetten M.S.M."/>
            <person name="Mascher T."/>
            <person name="Medema M.H."/>
            <person name="Devos D.P."/>
            <person name="Kaster A.-K."/>
            <person name="Ovreas L."/>
            <person name="Rohde M."/>
            <person name="Galperin M.Y."/>
            <person name="Jogler C."/>
        </authorList>
    </citation>
    <scope>NUCLEOTIDE SEQUENCE [LARGE SCALE GENOMIC DNA]</scope>
    <source>
        <strain evidence="1 2">CA13</strain>
    </source>
</reference>
<dbReference type="AlphaFoldDB" id="A0A5C5ZAL3"/>
<organism evidence="1 2">
    <name type="scientific">Novipirellula herctigrandis</name>
    <dbReference type="NCBI Taxonomy" id="2527986"/>
    <lineage>
        <taxon>Bacteria</taxon>
        <taxon>Pseudomonadati</taxon>
        <taxon>Planctomycetota</taxon>
        <taxon>Planctomycetia</taxon>
        <taxon>Pirellulales</taxon>
        <taxon>Pirellulaceae</taxon>
        <taxon>Novipirellula</taxon>
    </lineage>
</organism>
<proteinExistence type="predicted"/>
<evidence type="ECO:0000313" key="2">
    <source>
        <dbReference type="Proteomes" id="UP000315010"/>
    </source>
</evidence>
<dbReference type="Proteomes" id="UP000315010">
    <property type="component" value="Unassembled WGS sequence"/>
</dbReference>
<accession>A0A5C5ZAL3</accession>
<keyword evidence="2" id="KW-1185">Reference proteome</keyword>
<protein>
    <submittedName>
        <fullName evidence="1">Uncharacterized protein</fullName>
    </submittedName>
</protein>
<comment type="caution">
    <text evidence="1">The sequence shown here is derived from an EMBL/GenBank/DDBJ whole genome shotgun (WGS) entry which is preliminary data.</text>
</comment>
<gene>
    <name evidence="1" type="ORF">CA13_53240</name>
</gene>
<sequence>MRYEANRKRESSRHLANAKPALDCRVLLRKNLLSGSHFRGAKGDINERVLCQPFTLGSGRSGSRQDFRRLRDRPILLTSSATLKSRSDGALDLWPKSKIFGEQV</sequence>
<evidence type="ECO:0000313" key="1">
    <source>
        <dbReference type="EMBL" id="TWT83851.1"/>
    </source>
</evidence>
<dbReference type="EMBL" id="SJPJ01000001">
    <property type="protein sequence ID" value="TWT83851.1"/>
    <property type="molecule type" value="Genomic_DNA"/>
</dbReference>
<name>A0A5C5ZAL3_9BACT</name>